<evidence type="ECO:0000313" key="10">
    <source>
        <dbReference type="Proteomes" id="UP000562984"/>
    </source>
</evidence>
<evidence type="ECO:0000256" key="3">
    <source>
        <dbReference type="ARBA" id="ARBA00022679"/>
    </source>
</evidence>
<dbReference type="Proteomes" id="UP000562984">
    <property type="component" value="Unassembled WGS sequence"/>
</dbReference>
<proteinExistence type="inferred from homology"/>
<evidence type="ECO:0000313" key="9">
    <source>
        <dbReference type="EMBL" id="NNG35988.1"/>
    </source>
</evidence>
<evidence type="ECO:0000256" key="4">
    <source>
        <dbReference type="ARBA" id="ARBA00022692"/>
    </source>
</evidence>
<accession>A0A849AA44</accession>
<feature type="transmembrane region" description="Helical" evidence="8">
    <location>
        <begin position="204"/>
        <end position="226"/>
    </location>
</feature>
<feature type="transmembrane region" description="Helical" evidence="8">
    <location>
        <begin position="268"/>
        <end position="285"/>
    </location>
</feature>
<evidence type="ECO:0000256" key="6">
    <source>
        <dbReference type="ARBA" id="ARBA00023136"/>
    </source>
</evidence>
<dbReference type="GO" id="GO:0005886">
    <property type="term" value="C:plasma membrane"/>
    <property type="evidence" value="ECO:0007669"/>
    <property type="project" value="UniProtKB-SubCell"/>
</dbReference>
<comment type="subcellular location">
    <subcellularLocation>
        <location evidence="1">Cell membrane</location>
        <topology evidence="1">Multi-pass membrane protein</topology>
    </subcellularLocation>
</comment>
<dbReference type="RefSeq" id="WP_171199660.1">
    <property type="nucleotide sequence ID" value="NZ_JABEND010000004.1"/>
</dbReference>
<organism evidence="9 10">
    <name type="scientific">Nakamurella aerolata</name>
    <dbReference type="NCBI Taxonomy" id="1656892"/>
    <lineage>
        <taxon>Bacteria</taxon>
        <taxon>Bacillati</taxon>
        <taxon>Actinomycetota</taxon>
        <taxon>Actinomycetes</taxon>
        <taxon>Nakamurellales</taxon>
        <taxon>Nakamurellaceae</taxon>
        <taxon>Nakamurella</taxon>
    </lineage>
</organism>
<dbReference type="EMBL" id="JABEND010000004">
    <property type="protein sequence ID" value="NNG35988.1"/>
    <property type="molecule type" value="Genomic_DNA"/>
</dbReference>
<keyword evidence="10" id="KW-1185">Reference proteome</keyword>
<protein>
    <recommendedName>
        <fullName evidence="11">Dolichyl-phosphate-mannose-protein mannosyltransferase</fullName>
    </recommendedName>
</protein>
<feature type="transmembrane region" description="Helical" evidence="8">
    <location>
        <begin position="123"/>
        <end position="144"/>
    </location>
</feature>
<dbReference type="Pfam" id="PF09594">
    <property type="entry name" value="GT87"/>
    <property type="match status" value="1"/>
</dbReference>
<feature type="transmembrane region" description="Helical" evidence="8">
    <location>
        <begin position="177"/>
        <end position="198"/>
    </location>
</feature>
<comment type="similarity">
    <text evidence="7">Belongs to the glycosyltransferase 87 family.</text>
</comment>
<evidence type="ECO:0000256" key="1">
    <source>
        <dbReference type="ARBA" id="ARBA00004651"/>
    </source>
</evidence>
<evidence type="ECO:0000256" key="8">
    <source>
        <dbReference type="SAM" id="Phobius"/>
    </source>
</evidence>
<evidence type="ECO:0000256" key="7">
    <source>
        <dbReference type="ARBA" id="ARBA00024033"/>
    </source>
</evidence>
<keyword evidence="3" id="KW-0808">Transferase</keyword>
<evidence type="ECO:0000256" key="5">
    <source>
        <dbReference type="ARBA" id="ARBA00022989"/>
    </source>
</evidence>
<feature type="transmembrane region" description="Helical" evidence="8">
    <location>
        <begin position="364"/>
        <end position="384"/>
    </location>
</feature>
<keyword evidence="6 8" id="KW-0472">Membrane</keyword>
<keyword evidence="5 8" id="KW-1133">Transmembrane helix</keyword>
<name>A0A849AA44_9ACTN</name>
<keyword evidence="4 8" id="KW-0812">Transmembrane</keyword>
<dbReference type="AlphaFoldDB" id="A0A849AA44"/>
<reference evidence="9 10" key="1">
    <citation type="submission" date="2020-05" db="EMBL/GenBank/DDBJ databases">
        <title>Nakamurella sp. DB0629 isolated from air conditioner.</title>
        <authorList>
            <person name="Kim D.H."/>
            <person name="Kim D.-U."/>
        </authorList>
    </citation>
    <scope>NUCLEOTIDE SEQUENCE [LARGE SCALE GENOMIC DNA]</scope>
    <source>
        <strain evidence="9 10">DB0629</strain>
    </source>
</reference>
<feature type="transmembrane region" description="Helical" evidence="8">
    <location>
        <begin position="95"/>
        <end position="116"/>
    </location>
</feature>
<evidence type="ECO:0008006" key="11">
    <source>
        <dbReference type="Google" id="ProtNLM"/>
    </source>
</evidence>
<comment type="caution">
    <text evidence="9">The sequence shown here is derived from an EMBL/GenBank/DDBJ whole genome shotgun (WGS) entry which is preliminary data.</text>
</comment>
<evidence type="ECO:0000256" key="2">
    <source>
        <dbReference type="ARBA" id="ARBA00022475"/>
    </source>
</evidence>
<sequence length="390" mass="41794">MTSVIDRRTPARTAVMVVAVAAVLGLAIRLTFAATTFGSRDIGHWMTFTSYIPGSGPIGIYGVPFEETAYNHPPLMGYVLVVVSWLESAGVPVSFSIRALSSVIDVAGAFVVCALLRQVRSLGWATAGGVAVALSPALILIAGFHGNTDPVFVMLTLLALYLLQVRRAPVLAGLAMAAALGVKIVPVVAVPVLLVLAWRQSPRAFWRFGLALAGFSLLWWGPALALQGAGVLANVVGYAGWNNHVWGIDRLVTWWGWDGVAGFIEGPGRMLIVALCALLPAWWVWRSPGRVLPAVAMTLVGFLVLTPTFGVQYLAWAAAPVLLLTVVGGVVFNVLAGLFLLKMYSRWTEFVDYNHPISVPFTTAEVWMALVVWLVLVGCAAVGLRRLVRP</sequence>
<feature type="transmembrane region" description="Helical" evidence="8">
    <location>
        <begin position="291"/>
        <end position="314"/>
    </location>
</feature>
<dbReference type="InterPro" id="IPR018584">
    <property type="entry name" value="GT87"/>
</dbReference>
<feature type="transmembrane region" description="Helical" evidence="8">
    <location>
        <begin position="321"/>
        <end position="344"/>
    </location>
</feature>
<keyword evidence="2" id="KW-1003">Cell membrane</keyword>
<dbReference type="GO" id="GO:0016758">
    <property type="term" value="F:hexosyltransferase activity"/>
    <property type="evidence" value="ECO:0007669"/>
    <property type="project" value="InterPro"/>
</dbReference>
<gene>
    <name evidence="9" type="ORF">HKD39_09735</name>
</gene>